<evidence type="ECO:0000313" key="2">
    <source>
        <dbReference type="EMBL" id="TGG90433.1"/>
    </source>
</evidence>
<protein>
    <submittedName>
        <fullName evidence="2">Uncharacterized protein</fullName>
    </submittedName>
</protein>
<evidence type="ECO:0000256" key="1">
    <source>
        <dbReference type="SAM" id="Phobius"/>
    </source>
</evidence>
<dbReference type="EMBL" id="SRMO01000088">
    <property type="protein sequence ID" value="TGG90433.1"/>
    <property type="molecule type" value="Genomic_DNA"/>
</dbReference>
<dbReference type="AlphaFoldDB" id="A0A524RKP2"/>
<keyword evidence="1" id="KW-0472">Membrane</keyword>
<name>A0A524RKP2_9CHRO</name>
<reference evidence="2 3" key="1">
    <citation type="journal article" date="2019" name="mSystems">
        <title>Life at home and on the roam: Genomic adaptions reflect the dual lifestyle of an intracellular, facultative symbiont.</title>
        <authorList>
            <person name="Burgsdorf I."/>
        </authorList>
    </citation>
    <scope>NUCLEOTIDE SEQUENCE [LARGE SCALE GENOMIC DNA]</scope>
    <source>
        <strain evidence="2">277cV</strain>
    </source>
</reference>
<keyword evidence="1" id="KW-0812">Transmembrane</keyword>
<sequence>MVSENDVNEDLKAIEEVVDFPSPELSSSESSKYLTSPDQYHEQIIKDMEQKRDLRQKSASRVFYLVCCWLACVVAAVFCQGFDFIPFKISDKILVIFITTTTVSILGLYIIVAKWLFPNNDKDA</sequence>
<proteinExistence type="predicted"/>
<evidence type="ECO:0000313" key="3">
    <source>
        <dbReference type="Proteomes" id="UP000317990"/>
    </source>
</evidence>
<gene>
    <name evidence="2" type="ORF">ERJ67_11025</name>
</gene>
<organism evidence="2 3">
    <name type="scientific">Aphanocapsa feldmannii 277cV</name>
    <dbReference type="NCBI Taxonomy" id="2507553"/>
    <lineage>
        <taxon>Bacteria</taxon>
        <taxon>Bacillati</taxon>
        <taxon>Cyanobacteriota</taxon>
        <taxon>Cyanophyceae</taxon>
        <taxon>Oscillatoriophycideae</taxon>
        <taxon>Chroococcales</taxon>
        <taxon>Microcystaceae</taxon>
        <taxon>Aphanocapsa</taxon>
    </lineage>
</organism>
<feature type="transmembrane region" description="Helical" evidence="1">
    <location>
        <begin position="62"/>
        <end position="87"/>
    </location>
</feature>
<dbReference type="Proteomes" id="UP000317990">
    <property type="component" value="Unassembled WGS sequence"/>
</dbReference>
<feature type="transmembrane region" description="Helical" evidence="1">
    <location>
        <begin position="93"/>
        <end position="117"/>
    </location>
</feature>
<accession>A0A524RKP2</accession>
<keyword evidence="1" id="KW-1133">Transmembrane helix</keyword>
<comment type="caution">
    <text evidence="2">The sequence shown here is derived from an EMBL/GenBank/DDBJ whole genome shotgun (WGS) entry which is preliminary data.</text>
</comment>